<feature type="chain" id="PRO_5045479006" evidence="1">
    <location>
        <begin position="20"/>
        <end position="166"/>
    </location>
</feature>
<proteinExistence type="predicted"/>
<dbReference type="RefSeq" id="WP_187587287.1">
    <property type="nucleotide sequence ID" value="NZ_JACLHY010000024.1"/>
</dbReference>
<sequence>MKKYAILILSVLLSTGCNSNDNKDKEVDIGKSDEMAQAPKGSWKVNKEFDEAGNMIRYDSIYTWSSGSDLENLATLDRDSTLKSLQSKFYRNFSQFDFDKEGIGDLFAEDSLFTKRFFNNDFFENDFGKDFMDIEKMHERMVAMQKQFLDRYQPLIEAEKDTVSQD</sequence>
<gene>
    <name evidence="2" type="ORF">H4O18_18195</name>
</gene>
<keyword evidence="3" id="KW-1185">Reference proteome</keyword>
<evidence type="ECO:0000256" key="1">
    <source>
        <dbReference type="SAM" id="SignalP"/>
    </source>
</evidence>
<evidence type="ECO:0000313" key="2">
    <source>
        <dbReference type="EMBL" id="MBC8769935.1"/>
    </source>
</evidence>
<dbReference type="PROSITE" id="PS51257">
    <property type="entry name" value="PROKAR_LIPOPROTEIN"/>
    <property type="match status" value="1"/>
</dbReference>
<name>A0ABR7QSK5_9FLAO</name>
<keyword evidence="1" id="KW-0732">Signal</keyword>
<reference evidence="2 3" key="1">
    <citation type="submission" date="2020-08" db="EMBL/GenBank/DDBJ databases">
        <title>Arenibacter gaetbuli sp. nov., isolated from a sand dune.</title>
        <authorList>
            <person name="Park S."/>
            <person name="Yoon J.-H."/>
        </authorList>
    </citation>
    <scope>NUCLEOTIDE SEQUENCE [LARGE SCALE GENOMIC DNA]</scope>
    <source>
        <strain evidence="2 3">BSSL-BM3</strain>
    </source>
</reference>
<organism evidence="2 3">
    <name type="scientific">Arenibacter arenosicollis</name>
    <dbReference type="NCBI Taxonomy" id="2762274"/>
    <lineage>
        <taxon>Bacteria</taxon>
        <taxon>Pseudomonadati</taxon>
        <taxon>Bacteroidota</taxon>
        <taxon>Flavobacteriia</taxon>
        <taxon>Flavobacteriales</taxon>
        <taxon>Flavobacteriaceae</taxon>
        <taxon>Arenibacter</taxon>
    </lineage>
</organism>
<protein>
    <submittedName>
        <fullName evidence="2">Uncharacterized protein</fullName>
    </submittedName>
</protein>
<dbReference type="Proteomes" id="UP000618952">
    <property type="component" value="Unassembled WGS sequence"/>
</dbReference>
<evidence type="ECO:0000313" key="3">
    <source>
        <dbReference type="Proteomes" id="UP000618952"/>
    </source>
</evidence>
<comment type="caution">
    <text evidence="2">The sequence shown here is derived from an EMBL/GenBank/DDBJ whole genome shotgun (WGS) entry which is preliminary data.</text>
</comment>
<dbReference type="EMBL" id="JACLHY010000024">
    <property type="protein sequence ID" value="MBC8769935.1"/>
    <property type="molecule type" value="Genomic_DNA"/>
</dbReference>
<accession>A0ABR7QSK5</accession>
<feature type="signal peptide" evidence="1">
    <location>
        <begin position="1"/>
        <end position="19"/>
    </location>
</feature>